<dbReference type="InterPro" id="IPR029055">
    <property type="entry name" value="Ntn_hydrolases_N"/>
</dbReference>
<dbReference type="SUPFAM" id="SSF56235">
    <property type="entry name" value="N-terminal nucleophile aminohydrolases (Ntn hydrolases)"/>
    <property type="match status" value="1"/>
</dbReference>
<dbReference type="InterPro" id="IPR014395">
    <property type="entry name" value="Pen/GL7ACA/AHL_acylase"/>
</dbReference>
<dbReference type="Gene3D" id="2.30.120.10">
    <property type="match status" value="1"/>
</dbReference>
<dbReference type="Gene3D" id="1.10.1400.10">
    <property type="match status" value="1"/>
</dbReference>
<dbReference type="Gene3D" id="1.10.439.10">
    <property type="entry name" value="Penicillin Amidohydrolase, domain 1"/>
    <property type="match status" value="1"/>
</dbReference>
<evidence type="ECO:0000256" key="3">
    <source>
        <dbReference type="ARBA" id="ARBA00023145"/>
    </source>
</evidence>
<proteinExistence type="inferred from homology"/>
<dbReference type="InterPro" id="IPR043147">
    <property type="entry name" value="Penicillin_amidase_A-knob"/>
</dbReference>
<keyword evidence="4" id="KW-0812">Transmembrane</keyword>
<dbReference type="RefSeq" id="WP_191704292.1">
    <property type="nucleotide sequence ID" value="NZ_JACSPW010000010.1"/>
</dbReference>
<dbReference type="EMBL" id="JACSPW010000010">
    <property type="protein sequence ID" value="MBD8033770.1"/>
    <property type="molecule type" value="Genomic_DNA"/>
</dbReference>
<accession>A0ABR8XPA7</accession>
<organism evidence="5 6">
    <name type="scientific">Solibacillus merdavium</name>
    <dbReference type="NCBI Taxonomy" id="2762218"/>
    <lineage>
        <taxon>Bacteria</taxon>
        <taxon>Bacillati</taxon>
        <taxon>Bacillota</taxon>
        <taxon>Bacilli</taxon>
        <taxon>Bacillales</taxon>
        <taxon>Caryophanaceae</taxon>
        <taxon>Solibacillus</taxon>
    </lineage>
</organism>
<evidence type="ECO:0000256" key="2">
    <source>
        <dbReference type="ARBA" id="ARBA00022801"/>
    </source>
</evidence>
<dbReference type="InterPro" id="IPR002692">
    <property type="entry name" value="S45"/>
</dbReference>
<dbReference type="Proteomes" id="UP000600565">
    <property type="component" value="Unassembled WGS sequence"/>
</dbReference>
<dbReference type="Pfam" id="PF01804">
    <property type="entry name" value="Penicil_amidase"/>
    <property type="match status" value="1"/>
</dbReference>
<feature type="transmembrane region" description="Helical" evidence="4">
    <location>
        <begin position="16"/>
        <end position="39"/>
    </location>
</feature>
<evidence type="ECO:0000313" key="6">
    <source>
        <dbReference type="Proteomes" id="UP000600565"/>
    </source>
</evidence>
<evidence type="ECO:0000313" key="5">
    <source>
        <dbReference type="EMBL" id="MBD8033770.1"/>
    </source>
</evidence>
<name>A0ABR8XPA7_9BACL</name>
<gene>
    <name evidence="5" type="ORF">H9632_11890</name>
</gene>
<dbReference type="Gene3D" id="3.60.20.10">
    <property type="entry name" value="Glutamine Phosphoribosylpyrophosphate, subunit 1, domain 1"/>
    <property type="match status" value="1"/>
</dbReference>
<dbReference type="PIRSF" id="PIRSF001227">
    <property type="entry name" value="Pen_acylase"/>
    <property type="match status" value="1"/>
</dbReference>
<keyword evidence="3" id="KW-0865">Zymogen</keyword>
<evidence type="ECO:0000256" key="4">
    <source>
        <dbReference type="SAM" id="Phobius"/>
    </source>
</evidence>
<dbReference type="InterPro" id="IPR043146">
    <property type="entry name" value="Penicillin_amidase_N_B-knob"/>
</dbReference>
<dbReference type="PANTHER" id="PTHR34218:SF4">
    <property type="entry name" value="ACYL-HOMOSERINE LACTONE ACYLASE QUIP"/>
    <property type="match status" value="1"/>
</dbReference>
<keyword evidence="4" id="KW-1133">Transmembrane helix</keyword>
<sequence length="803" mass="89999">MAQQATKAKGRKIVNIVIWTIGILIVLGGSAVAGLHLYVSNSKPLIEGEKIVTILDEDVEVTRDGVGVPHIEAKSDADLYRAQGYVQAQDRLFQMDLARRQASGTLAEVVGASAVNTDKFFRTFSLRHAAENSWEDYDAGSKQILEWYTEGVNAFIDEVKGTSKLTYEFKLLGYTPEAWTPIDSLVIGKYMAYDLGGNWNQQAFRSWALQNYTEEQAKELFVEYPENAKSIIEANLNIETDITTAFTTDYLPQEFNGSNNWVIGGKFTKSGKPLLADDPHLGLGTPSVWYQMHLKSPEQNVSGVIFAGIPGIILGHNEQIAWGVTNVNPDVQDLYIETPNPENPYQFEYDGKWEDATVREEPIKVKDGKTIDFEVVETRHGPIISNIMLKETEVKEQFSMQWTALQSTQELKAVLGFNKATNWEEFEVALEDFKAPAQNFVFASTDGTIAYKANGLVPIRKQGTGALPVPGNSSEYGWESYIPFDELPTVINPEEGYIATANNQIVGEEYPYHISNLWAQPYRYERIVEMIETPVYNDETGELLKLTAAEMKGMQMDKKNLHAAEFLPSLLETIKAQDTEGKYKKVITLLEEWEYYDDKEQGAPLVYHFLIENMENALFKDAMPEDVFKLMPGKSQITDQMLRDAYAGNPGVWITEEGGLDQFVYTAFEDAVTKIEGKFGTAVSKWKWGSYNKLTFSHPLASASDFLADYVNPERLAVGGSSVTVQAASEDGNGNVKHGASWRFVADLNNLSTAHHIVGPGQSGHMKSKWYDNQVSNWVYGRYHKTNIDGTINTRYELILKAE</sequence>
<keyword evidence="2" id="KW-0378">Hydrolase</keyword>
<keyword evidence="6" id="KW-1185">Reference proteome</keyword>
<keyword evidence="4" id="KW-0472">Membrane</keyword>
<comment type="caution">
    <text evidence="5">The sequence shown here is derived from an EMBL/GenBank/DDBJ whole genome shotgun (WGS) entry which is preliminary data.</text>
</comment>
<dbReference type="InterPro" id="IPR023343">
    <property type="entry name" value="Penicillin_amidase_dom1"/>
</dbReference>
<dbReference type="PANTHER" id="PTHR34218">
    <property type="entry name" value="PEPTIDASE S45 PENICILLIN AMIDASE"/>
    <property type="match status" value="1"/>
</dbReference>
<reference evidence="5 6" key="1">
    <citation type="submission" date="2020-08" db="EMBL/GenBank/DDBJ databases">
        <title>A Genomic Blueprint of the Chicken Gut Microbiome.</title>
        <authorList>
            <person name="Gilroy R."/>
            <person name="Ravi A."/>
            <person name="Getino M."/>
            <person name="Pursley I."/>
            <person name="Horton D.L."/>
            <person name="Alikhan N.-F."/>
            <person name="Baker D."/>
            <person name="Gharbi K."/>
            <person name="Hall N."/>
            <person name="Watson M."/>
            <person name="Adriaenssens E.M."/>
            <person name="Foster-Nyarko E."/>
            <person name="Jarju S."/>
            <person name="Secka A."/>
            <person name="Antonio M."/>
            <person name="Oren A."/>
            <person name="Chaudhuri R."/>
            <person name="La Ragione R.M."/>
            <person name="Hildebrand F."/>
            <person name="Pallen M.J."/>
        </authorList>
    </citation>
    <scope>NUCLEOTIDE SEQUENCE [LARGE SCALE GENOMIC DNA]</scope>
    <source>
        <strain evidence="5 6">Sa1YVA6</strain>
    </source>
</reference>
<dbReference type="CDD" id="cd03747">
    <property type="entry name" value="Ntn_PGA_like"/>
    <property type="match status" value="1"/>
</dbReference>
<protein>
    <submittedName>
        <fullName evidence="5">Penicillin acylase family protein</fullName>
    </submittedName>
</protein>
<comment type="similarity">
    <text evidence="1">Belongs to the peptidase S45 family.</text>
</comment>
<evidence type="ECO:0000256" key="1">
    <source>
        <dbReference type="ARBA" id="ARBA00006586"/>
    </source>
</evidence>